<dbReference type="EMBL" id="MU006108">
    <property type="protein sequence ID" value="KAF2835519.1"/>
    <property type="molecule type" value="Genomic_DNA"/>
</dbReference>
<dbReference type="GO" id="GO:0030692">
    <property type="term" value="C:Noc4p-Nop14p complex"/>
    <property type="evidence" value="ECO:0007669"/>
    <property type="project" value="TreeGrafter"/>
</dbReference>
<evidence type="ECO:0000256" key="6">
    <source>
        <dbReference type="ARBA" id="ARBA00024695"/>
    </source>
</evidence>
<dbReference type="GO" id="GO:0032040">
    <property type="term" value="C:small-subunit processome"/>
    <property type="evidence" value="ECO:0007669"/>
    <property type="project" value="InterPro"/>
</dbReference>
<feature type="compositionally biased region" description="Basic and acidic residues" evidence="8">
    <location>
        <begin position="823"/>
        <end position="835"/>
    </location>
</feature>
<proteinExistence type="inferred from homology"/>
<keyword evidence="7" id="KW-0175">Coiled coil</keyword>
<organism evidence="9 10">
    <name type="scientific">Patellaria atrata CBS 101060</name>
    <dbReference type="NCBI Taxonomy" id="1346257"/>
    <lineage>
        <taxon>Eukaryota</taxon>
        <taxon>Fungi</taxon>
        <taxon>Dikarya</taxon>
        <taxon>Ascomycota</taxon>
        <taxon>Pezizomycotina</taxon>
        <taxon>Dothideomycetes</taxon>
        <taxon>Dothideomycetes incertae sedis</taxon>
        <taxon>Patellariales</taxon>
        <taxon>Patellariaceae</taxon>
        <taxon>Patellaria</taxon>
    </lineage>
</organism>
<keyword evidence="5" id="KW-0539">Nucleus</keyword>
<dbReference type="PANTHER" id="PTHR23183">
    <property type="entry name" value="NOP14"/>
    <property type="match status" value="1"/>
</dbReference>
<evidence type="ECO:0000256" key="8">
    <source>
        <dbReference type="SAM" id="MobiDB-lite"/>
    </source>
</evidence>
<feature type="region of interest" description="Disordered" evidence="8">
    <location>
        <begin position="823"/>
        <end position="843"/>
    </location>
</feature>
<feature type="compositionally biased region" description="Basic and acidic residues" evidence="8">
    <location>
        <begin position="211"/>
        <end position="225"/>
    </location>
</feature>
<evidence type="ECO:0000256" key="5">
    <source>
        <dbReference type="ARBA" id="ARBA00023242"/>
    </source>
</evidence>
<keyword evidence="3" id="KW-0690">Ribosome biogenesis</keyword>
<keyword evidence="10" id="KW-1185">Reference proteome</keyword>
<dbReference type="AlphaFoldDB" id="A0A9P4S3R3"/>
<evidence type="ECO:0000256" key="3">
    <source>
        <dbReference type="ARBA" id="ARBA00022517"/>
    </source>
</evidence>
<dbReference type="Pfam" id="PF04147">
    <property type="entry name" value="Nop14"/>
    <property type="match status" value="2"/>
</dbReference>
<evidence type="ECO:0000256" key="2">
    <source>
        <dbReference type="ARBA" id="ARBA00007466"/>
    </source>
</evidence>
<feature type="region of interest" description="Disordered" evidence="8">
    <location>
        <begin position="317"/>
        <end position="376"/>
    </location>
</feature>
<feature type="compositionally biased region" description="Basic and acidic residues" evidence="8">
    <location>
        <begin position="317"/>
        <end position="357"/>
    </location>
</feature>
<evidence type="ECO:0000256" key="1">
    <source>
        <dbReference type="ARBA" id="ARBA00004604"/>
    </source>
</evidence>
<comment type="subcellular location">
    <subcellularLocation>
        <location evidence="1">Nucleus</location>
        <location evidence="1">Nucleolus</location>
    </subcellularLocation>
</comment>
<dbReference type="InterPro" id="IPR007276">
    <property type="entry name" value="Nop14"/>
</dbReference>
<evidence type="ECO:0000256" key="4">
    <source>
        <dbReference type="ARBA" id="ARBA00022552"/>
    </source>
</evidence>
<keyword evidence="4" id="KW-0698">rRNA processing</keyword>
<dbReference type="OrthoDB" id="441771at2759"/>
<evidence type="ECO:0000313" key="9">
    <source>
        <dbReference type="EMBL" id="KAF2835519.1"/>
    </source>
</evidence>
<evidence type="ECO:0000313" key="10">
    <source>
        <dbReference type="Proteomes" id="UP000799429"/>
    </source>
</evidence>
<name>A0A9P4S3R3_9PEZI</name>
<evidence type="ECO:0000256" key="7">
    <source>
        <dbReference type="SAM" id="Coils"/>
    </source>
</evidence>
<accession>A0A9P4S3R3</accession>
<dbReference type="GO" id="GO:0030490">
    <property type="term" value="P:maturation of SSU-rRNA"/>
    <property type="evidence" value="ECO:0007669"/>
    <property type="project" value="TreeGrafter"/>
</dbReference>
<dbReference type="PANTHER" id="PTHR23183:SF0">
    <property type="entry name" value="NUCLEOLAR PROTEIN 14"/>
    <property type="match status" value="1"/>
</dbReference>
<feature type="region of interest" description="Disordered" evidence="8">
    <location>
        <begin position="1"/>
        <end position="46"/>
    </location>
</feature>
<feature type="region of interest" description="Disordered" evidence="8">
    <location>
        <begin position="185"/>
        <end position="225"/>
    </location>
</feature>
<reference evidence="9" key="1">
    <citation type="journal article" date="2020" name="Stud. Mycol.">
        <title>101 Dothideomycetes genomes: a test case for predicting lifestyles and emergence of pathogens.</title>
        <authorList>
            <person name="Haridas S."/>
            <person name="Albert R."/>
            <person name="Binder M."/>
            <person name="Bloem J."/>
            <person name="Labutti K."/>
            <person name="Salamov A."/>
            <person name="Andreopoulos B."/>
            <person name="Baker S."/>
            <person name="Barry K."/>
            <person name="Bills G."/>
            <person name="Bluhm B."/>
            <person name="Cannon C."/>
            <person name="Castanera R."/>
            <person name="Culley D."/>
            <person name="Daum C."/>
            <person name="Ezra D."/>
            <person name="Gonzalez J."/>
            <person name="Henrissat B."/>
            <person name="Kuo A."/>
            <person name="Liang C."/>
            <person name="Lipzen A."/>
            <person name="Lutzoni F."/>
            <person name="Magnuson J."/>
            <person name="Mondo S."/>
            <person name="Nolan M."/>
            <person name="Ohm R."/>
            <person name="Pangilinan J."/>
            <person name="Park H.-J."/>
            <person name="Ramirez L."/>
            <person name="Alfaro M."/>
            <person name="Sun H."/>
            <person name="Tritt A."/>
            <person name="Yoshinaga Y."/>
            <person name="Zwiers L.-H."/>
            <person name="Turgeon B."/>
            <person name="Goodwin S."/>
            <person name="Spatafora J."/>
            <person name="Crous P."/>
            <person name="Grigoriev I."/>
        </authorList>
    </citation>
    <scope>NUCLEOTIDE SEQUENCE</scope>
    <source>
        <strain evidence="9">CBS 101060</strain>
    </source>
</reference>
<sequence length="843" mass="96214">MPPSQLKRLKASLREQGITGPQKSKKQKKKGSTPEQRVQRNAALSNIRDSLNPFDVKSLSRPQKFESFGNKLAIGPLAKSMVGRPGVSKSMGEEARKKTLLLEMNKRNKAGGILDRRIGENDPTMTPEERALQRFTREKIRRKGASLFDLEEGDGGEQLTHLGRTLSFEIGVDAHDDFDAVNGDILGSDEDGSTKSLKRKRGFPIDDDFQDNPKEDNQLERKKTKAEVMKEVISKSKFHKYERQQAKEEDEDLREALDKGMPDLLAILRGQPKPEKPVVLSVSENRQITINPERAALIEGLNGGQYEKDYDTRVREMAFDKKSKPTERTKTEEEKAALEASRLKELEEKRLRRMRGEDESEDEPAETSHEANAQGDEDIIPDDAAEFGFLNNQHGLRPLGIDDEDDFIIEEDLIADETDVDPEWSEGTSEESDASVEDPIQDIEDAEFIQDIFSEDNGQRIDQYVNNLNSKNTNSSEIAFIYSCPQNHTELLKVLENVPPREVSTVVQRIRALYHPQLHADNKHKLAIFSTVLVNHIYHLGNSGSEVDLCTMESLIRHIHSLSRTYTSEIARAFRSYLEQLHDKPFPQPGDLIILTAVGTIYPTSDHFHQVVTPAITLMGRFLGLTRPDSTEVISSGAVLVALCLKYQNLAQRYIPEAVRFTILSIKFHTISPDLFDVHVKNLVEMSNIWAAKSAFIEIFNPALELLSTIPTQKKHAHQLRLLISKSRLARRPLELHHHRPLAIKTSIPKFEEGFNPNKHYDPDRDRAEASKLKAEYKRERKGAMRELRKDANFIARERLREKKEKDQAYEAKYKKLVAEIQGEEGREKNEYERIKRMRKSKR</sequence>
<gene>
    <name evidence="9" type="ORF">M501DRAFT_962111</name>
</gene>
<comment type="similarity">
    <text evidence="2">Belongs to the NOP14 family.</text>
</comment>
<feature type="coiled-coil region" evidence="7">
    <location>
        <begin position="767"/>
        <end position="820"/>
    </location>
</feature>
<comment type="function">
    <text evidence="6">Involved in nucleolar processing of pre-18S ribosomal RNA. Has a role in the nuclear export of 40S pre-ribosomal subunit to the cytoplasm.</text>
</comment>
<protein>
    <submittedName>
        <fullName evidence="9">Nucleolar protein 14</fullName>
    </submittedName>
</protein>
<comment type="caution">
    <text evidence="9">The sequence shown here is derived from an EMBL/GenBank/DDBJ whole genome shotgun (WGS) entry which is preliminary data.</text>
</comment>
<dbReference type="Proteomes" id="UP000799429">
    <property type="component" value="Unassembled WGS sequence"/>
</dbReference>